<feature type="transmembrane region" description="Helical" evidence="1">
    <location>
        <begin position="221"/>
        <end position="243"/>
    </location>
</feature>
<dbReference type="GO" id="GO:0042048">
    <property type="term" value="P:olfactory behavior"/>
    <property type="evidence" value="ECO:0007669"/>
    <property type="project" value="TreeGrafter"/>
</dbReference>
<dbReference type="Proteomes" id="UP000008281">
    <property type="component" value="Unassembled WGS sequence"/>
</dbReference>
<accession>E3MMB1</accession>
<dbReference type="EMBL" id="DS268456">
    <property type="protein sequence ID" value="EFP04830.1"/>
    <property type="molecule type" value="Genomic_DNA"/>
</dbReference>
<keyword evidence="1" id="KW-0472">Membrane</keyword>
<dbReference type="OMA" id="LMGFRIN"/>
<evidence type="ECO:0000313" key="3">
    <source>
        <dbReference type="Proteomes" id="UP000008281"/>
    </source>
</evidence>
<evidence type="ECO:0000256" key="1">
    <source>
        <dbReference type="SAM" id="Phobius"/>
    </source>
</evidence>
<protein>
    <recommendedName>
        <fullName evidence="4">Seven TM Receptor</fullName>
    </recommendedName>
</protein>
<gene>
    <name evidence="2" type="ORF">CRE_30029</name>
</gene>
<feature type="transmembrane region" description="Helical" evidence="1">
    <location>
        <begin position="12"/>
        <end position="31"/>
    </location>
</feature>
<dbReference type="AlphaFoldDB" id="E3MMB1"/>
<feature type="transmembrane region" description="Helical" evidence="1">
    <location>
        <begin position="43"/>
        <end position="60"/>
    </location>
</feature>
<organism evidence="3">
    <name type="scientific">Caenorhabditis remanei</name>
    <name type="common">Caenorhabditis vulgaris</name>
    <dbReference type="NCBI Taxonomy" id="31234"/>
    <lineage>
        <taxon>Eukaryota</taxon>
        <taxon>Metazoa</taxon>
        <taxon>Ecdysozoa</taxon>
        <taxon>Nematoda</taxon>
        <taxon>Chromadorea</taxon>
        <taxon>Rhabditida</taxon>
        <taxon>Rhabditina</taxon>
        <taxon>Rhabditomorpha</taxon>
        <taxon>Rhabditoidea</taxon>
        <taxon>Rhabditidae</taxon>
        <taxon>Peloderinae</taxon>
        <taxon>Caenorhabditis</taxon>
    </lineage>
</organism>
<keyword evidence="1" id="KW-1133">Transmembrane helix</keyword>
<reference evidence="2" key="1">
    <citation type="submission" date="2007-07" db="EMBL/GenBank/DDBJ databases">
        <title>PCAP assembly of the Caenorhabditis remanei genome.</title>
        <authorList>
            <consortium name="The Caenorhabditis remanei Sequencing Consortium"/>
            <person name="Wilson R.K."/>
        </authorList>
    </citation>
    <scope>NUCLEOTIDE SEQUENCE [LARGE SCALE GENOMIC DNA]</scope>
    <source>
        <strain evidence="2">PB4641</strain>
    </source>
</reference>
<dbReference type="SUPFAM" id="SSF81321">
    <property type="entry name" value="Family A G protein-coupled receptor-like"/>
    <property type="match status" value="1"/>
</dbReference>
<evidence type="ECO:0008006" key="4">
    <source>
        <dbReference type="Google" id="ProtNLM"/>
    </source>
</evidence>
<name>E3MMB1_CAERE</name>
<dbReference type="Pfam" id="PF10326">
    <property type="entry name" value="7TM_GPCR_Str"/>
    <property type="match status" value="2"/>
</dbReference>
<feature type="transmembrane region" description="Helical" evidence="1">
    <location>
        <begin position="92"/>
        <end position="114"/>
    </location>
</feature>
<dbReference type="PANTHER" id="PTHR22943">
    <property type="entry name" value="7-TRANSMEMBRANE DOMAIN RECEPTOR C.ELEGANS"/>
    <property type="match status" value="1"/>
</dbReference>
<dbReference type="eggNOG" id="ENOG502TJG5">
    <property type="taxonomic scope" value="Eukaryota"/>
</dbReference>
<feature type="transmembrane region" description="Helical" evidence="1">
    <location>
        <begin position="269"/>
        <end position="301"/>
    </location>
</feature>
<dbReference type="InterPro" id="IPR019428">
    <property type="entry name" value="7TM_GPCR_serpentine_rcpt_Str"/>
</dbReference>
<proteinExistence type="predicted"/>
<evidence type="ECO:0000313" key="2">
    <source>
        <dbReference type="EMBL" id="EFP04830.1"/>
    </source>
</evidence>
<dbReference type="InParanoid" id="E3MMB1"/>
<sequence length="345" mass="39825">MDGWKWRTSQHYFHFVSSSLSIILNLLLICLVKSRSPRTMGTYKYLLIGVSVFEIFYSSIEIIVSPIVHSFHTVVVVMTIVKDTWIPKSVMLILTATYCGSFGCFLAFFGILFIYRYYVISGLVIRITLVSHLLSNSFRNPNIKYFDSWNMIFWIIITLLCGSIWGAIGFFTFSQNSEIDEFIRQDLYTELNLFPEDITYLAPHFYLKDKNGEKMLNWKSIAGMNGVSLIVGVTCFFIIRYGLKTYKCIKHFSTIQKFSDRSKMIQKQLFYALVIQSSIPFLFLQLPLTILFICGVLDIHLGQLGGIDTFSISLFPVFDPLPTIFVIRAYRVAVLGKIHWLLYSM</sequence>
<keyword evidence="1" id="KW-0812">Transmembrane</keyword>
<dbReference type="PANTHER" id="PTHR22943:SF89">
    <property type="entry name" value="SEVEN TM RECEPTOR"/>
    <property type="match status" value="1"/>
</dbReference>
<dbReference type="GO" id="GO:0038022">
    <property type="term" value="F:G protein-coupled olfactory receptor activity"/>
    <property type="evidence" value="ECO:0007669"/>
    <property type="project" value="TreeGrafter"/>
</dbReference>
<dbReference type="OrthoDB" id="5839120at2759"/>
<dbReference type="GO" id="GO:0005886">
    <property type="term" value="C:plasma membrane"/>
    <property type="evidence" value="ECO:0007669"/>
    <property type="project" value="TreeGrafter"/>
</dbReference>
<feature type="transmembrane region" description="Helical" evidence="1">
    <location>
        <begin position="151"/>
        <end position="173"/>
    </location>
</feature>
<keyword evidence="3" id="KW-1185">Reference proteome</keyword>
<dbReference type="HOGENOM" id="CLU_036335_2_0_1"/>